<dbReference type="EC" id="2.7.2.3" evidence="4 11"/>
<comment type="similarity">
    <text evidence="3 11 14">Belongs to the phosphoglycerate kinase family.</text>
</comment>
<dbReference type="InterPro" id="IPR036043">
    <property type="entry name" value="Phosphoglycerate_kinase_sf"/>
</dbReference>
<reference evidence="15" key="2">
    <citation type="submission" date="2023-01" db="EMBL/GenBank/DDBJ databases">
        <title>Draft genome sequence of Portibacter lacus strain NBRC 108769.</title>
        <authorList>
            <person name="Sun Q."/>
            <person name="Mori K."/>
        </authorList>
    </citation>
    <scope>NUCLEOTIDE SEQUENCE</scope>
    <source>
        <strain evidence="15">NBRC 108769</strain>
    </source>
</reference>
<evidence type="ECO:0000256" key="10">
    <source>
        <dbReference type="ARBA" id="ARBA00023152"/>
    </source>
</evidence>
<keyword evidence="9 11" id="KW-0067">ATP-binding</keyword>
<dbReference type="PANTHER" id="PTHR11406:SF23">
    <property type="entry name" value="PHOSPHOGLYCERATE KINASE 1, CHLOROPLASTIC-RELATED"/>
    <property type="match status" value="1"/>
</dbReference>
<sequence length="400" mass="43397">MNLDFNKQKVLVRVDFNVPLNSANEITDDTRIQKALPTLKYILDHGGALILMSHLGRPLKKKKEDGTLDVEKFTLQHLVNHLTELLGVQVNFASDCVGEEATKKAGELEPGQVLLLENTRFHEEEEKGDVDFAKQLASLADLFVNDAFGTAHRAHASTTTVAQFFDADHKTFGYLMESEIANGTKLMDNPDHPVTAIIGGAKVSDKIQLIDKITEFADHILIGGGMSYTFLKAKGGSIGNSLFEEDYVDLAKKLLKKCEEKGVQLHLPQDSKIADDFKNDANMKTVASMEIPDGWMGLDIGPYAIEDYRNVILSSKTILWNGPVGVFEMSSFSKGTFSIAQAVADATQLGAFSLIGGGDSVSAINKSGLSEKVSFISTGGGAMLEFLEGKELPGIKAIKA</sequence>
<dbReference type="GO" id="GO:0004618">
    <property type="term" value="F:phosphoglycerate kinase activity"/>
    <property type="evidence" value="ECO:0007669"/>
    <property type="project" value="UniProtKB-UniRule"/>
</dbReference>
<feature type="binding site" evidence="12">
    <location>
        <position position="120"/>
    </location>
    <ligand>
        <name>(2R)-3-phosphoglycerate</name>
        <dbReference type="ChEBI" id="CHEBI:58272"/>
    </ligand>
</feature>
<feature type="binding site" evidence="11 13">
    <location>
        <position position="206"/>
    </location>
    <ligand>
        <name>ATP</name>
        <dbReference type="ChEBI" id="CHEBI:30616"/>
    </ligand>
</feature>
<dbReference type="GO" id="GO:0006094">
    <property type="term" value="P:gluconeogenesis"/>
    <property type="evidence" value="ECO:0007669"/>
    <property type="project" value="TreeGrafter"/>
</dbReference>
<dbReference type="InterPro" id="IPR015824">
    <property type="entry name" value="Phosphoglycerate_kinase_N"/>
</dbReference>
<dbReference type="GO" id="GO:0005524">
    <property type="term" value="F:ATP binding"/>
    <property type="evidence" value="ECO:0007669"/>
    <property type="project" value="UniProtKB-KW"/>
</dbReference>
<feature type="binding site" evidence="12">
    <location>
        <position position="31"/>
    </location>
    <ligand>
        <name>(2R)-3-phosphoglycerate</name>
        <dbReference type="ChEBI" id="CHEBI:58272"/>
    </ligand>
</feature>
<evidence type="ECO:0000256" key="7">
    <source>
        <dbReference type="ARBA" id="ARBA00022741"/>
    </source>
</evidence>
<evidence type="ECO:0000256" key="14">
    <source>
        <dbReference type="RuleBase" id="RU000532"/>
    </source>
</evidence>
<evidence type="ECO:0000313" key="16">
    <source>
        <dbReference type="Proteomes" id="UP001156666"/>
    </source>
</evidence>
<dbReference type="GO" id="GO:0006096">
    <property type="term" value="P:glycolytic process"/>
    <property type="evidence" value="ECO:0007669"/>
    <property type="project" value="UniProtKB-UniRule"/>
</dbReference>
<feature type="binding site" evidence="12">
    <location>
        <position position="153"/>
    </location>
    <ligand>
        <name>(2R)-3-phosphoglycerate</name>
        <dbReference type="ChEBI" id="CHEBI:58272"/>
    </ligand>
</feature>
<organism evidence="15 16">
    <name type="scientific">Portibacter lacus</name>
    <dbReference type="NCBI Taxonomy" id="1099794"/>
    <lineage>
        <taxon>Bacteria</taxon>
        <taxon>Pseudomonadati</taxon>
        <taxon>Bacteroidota</taxon>
        <taxon>Saprospiria</taxon>
        <taxon>Saprospirales</taxon>
        <taxon>Haliscomenobacteraceae</taxon>
        <taxon>Portibacter</taxon>
    </lineage>
</organism>
<evidence type="ECO:0000256" key="6">
    <source>
        <dbReference type="ARBA" id="ARBA00022679"/>
    </source>
</evidence>
<evidence type="ECO:0000256" key="3">
    <source>
        <dbReference type="ARBA" id="ARBA00008982"/>
    </source>
</evidence>
<keyword evidence="10 11" id="KW-0324">Glycolysis</keyword>
<feature type="binding site" evidence="11 13">
    <location>
        <position position="328"/>
    </location>
    <ligand>
        <name>ATP</name>
        <dbReference type="ChEBI" id="CHEBI:30616"/>
    </ligand>
</feature>
<dbReference type="HAMAP" id="MF_00145">
    <property type="entry name" value="Phosphoglyc_kinase"/>
    <property type="match status" value="1"/>
</dbReference>
<name>A0AA37SUJ7_9BACT</name>
<feature type="binding site" evidence="11 12">
    <location>
        <begin position="54"/>
        <end position="57"/>
    </location>
    <ligand>
        <name>substrate</name>
    </ligand>
</feature>
<keyword evidence="6 11" id="KW-0808">Transferase</keyword>
<dbReference type="AlphaFoldDB" id="A0AA37SUJ7"/>
<protein>
    <recommendedName>
        <fullName evidence="5 11">Phosphoglycerate kinase</fullName>
        <ecNumber evidence="4 11">2.7.2.3</ecNumber>
    </recommendedName>
</protein>
<reference evidence="15" key="1">
    <citation type="journal article" date="2014" name="Int. J. Syst. Evol. Microbiol.">
        <title>Complete genome sequence of Corynebacterium casei LMG S-19264T (=DSM 44701T), isolated from a smear-ripened cheese.</title>
        <authorList>
            <consortium name="US DOE Joint Genome Institute (JGI-PGF)"/>
            <person name="Walter F."/>
            <person name="Albersmeier A."/>
            <person name="Kalinowski J."/>
            <person name="Ruckert C."/>
        </authorList>
    </citation>
    <scope>NUCLEOTIDE SEQUENCE</scope>
    <source>
        <strain evidence="15">NBRC 108769</strain>
    </source>
</reference>
<feature type="binding site" evidence="11">
    <location>
        <position position="153"/>
    </location>
    <ligand>
        <name>substrate</name>
    </ligand>
</feature>
<evidence type="ECO:0000256" key="12">
    <source>
        <dbReference type="PIRSR" id="PIRSR000724-1"/>
    </source>
</evidence>
<dbReference type="EMBL" id="BSOH01000020">
    <property type="protein sequence ID" value="GLR18393.1"/>
    <property type="molecule type" value="Genomic_DNA"/>
</dbReference>
<accession>A0AA37SUJ7</accession>
<feature type="binding site" evidence="11 12">
    <location>
        <begin position="15"/>
        <end position="17"/>
    </location>
    <ligand>
        <name>substrate</name>
    </ligand>
</feature>
<dbReference type="Proteomes" id="UP001156666">
    <property type="component" value="Unassembled WGS sequence"/>
</dbReference>
<proteinExistence type="inferred from homology"/>
<comment type="subunit">
    <text evidence="11">Monomer.</text>
</comment>
<dbReference type="GO" id="GO:0043531">
    <property type="term" value="F:ADP binding"/>
    <property type="evidence" value="ECO:0007669"/>
    <property type="project" value="TreeGrafter"/>
</dbReference>
<gene>
    <name evidence="11 15" type="primary">pgk</name>
    <name evidence="15" type="ORF">GCM10007940_30090</name>
</gene>
<dbReference type="CDD" id="cd00318">
    <property type="entry name" value="Phosphoglycerate_kinase"/>
    <property type="match status" value="1"/>
</dbReference>
<feature type="binding site" evidence="11 13">
    <location>
        <position position="297"/>
    </location>
    <ligand>
        <name>ATP</name>
        <dbReference type="ChEBI" id="CHEBI:30616"/>
    </ligand>
</feature>
<evidence type="ECO:0000256" key="1">
    <source>
        <dbReference type="ARBA" id="ARBA00000642"/>
    </source>
</evidence>
<dbReference type="GO" id="GO:0005829">
    <property type="term" value="C:cytosol"/>
    <property type="evidence" value="ECO:0007669"/>
    <property type="project" value="TreeGrafter"/>
</dbReference>
<feature type="binding site" evidence="11">
    <location>
        <position position="120"/>
    </location>
    <ligand>
        <name>substrate</name>
    </ligand>
</feature>
<evidence type="ECO:0000256" key="5">
    <source>
        <dbReference type="ARBA" id="ARBA00016471"/>
    </source>
</evidence>
<keyword evidence="16" id="KW-1185">Reference proteome</keyword>
<dbReference type="PROSITE" id="PS00111">
    <property type="entry name" value="PGLYCERATE_KINASE"/>
    <property type="match status" value="1"/>
</dbReference>
<dbReference type="PIRSF" id="PIRSF000724">
    <property type="entry name" value="Pgk"/>
    <property type="match status" value="1"/>
</dbReference>
<comment type="subcellular location">
    <subcellularLocation>
        <location evidence="11">Cytoplasm</location>
    </subcellularLocation>
</comment>
<feature type="binding site" evidence="11">
    <location>
        <position position="31"/>
    </location>
    <ligand>
        <name>substrate</name>
    </ligand>
</feature>
<dbReference type="InterPro" id="IPR001576">
    <property type="entry name" value="Phosphoglycerate_kinase"/>
</dbReference>
<dbReference type="Gene3D" id="3.40.50.1260">
    <property type="entry name" value="Phosphoglycerate kinase, N-terminal domain"/>
    <property type="match status" value="2"/>
</dbReference>
<evidence type="ECO:0000256" key="11">
    <source>
        <dbReference type="HAMAP-Rule" id="MF_00145"/>
    </source>
</evidence>
<evidence type="ECO:0000313" key="15">
    <source>
        <dbReference type="EMBL" id="GLR18393.1"/>
    </source>
</evidence>
<dbReference type="SUPFAM" id="SSF53748">
    <property type="entry name" value="Phosphoglycerate kinase"/>
    <property type="match status" value="1"/>
</dbReference>
<dbReference type="FunFam" id="3.40.50.1260:FF:000006">
    <property type="entry name" value="Phosphoglycerate kinase"/>
    <property type="match status" value="1"/>
</dbReference>
<dbReference type="FunFam" id="3.40.50.1260:FF:000007">
    <property type="entry name" value="Phosphoglycerate kinase"/>
    <property type="match status" value="1"/>
</dbReference>
<dbReference type="Pfam" id="PF00162">
    <property type="entry name" value="PGK"/>
    <property type="match status" value="1"/>
</dbReference>
<dbReference type="InterPro" id="IPR015911">
    <property type="entry name" value="Phosphoglycerate_kinase_CS"/>
</dbReference>
<comment type="caution">
    <text evidence="15">The sequence shown here is derived from an EMBL/GenBank/DDBJ whole genome shotgun (WGS) entry which is preliminary data.</text>
</comment>
<dbReference type="PRINTS" id="PR00477">
    <property type="entry name" value="PHGLYCKINASE"/>
</dbReference>
<keyword evidence="8 11" id="KW-0418">Kinase</keyword>
<evidence type="ECO:0000256" key="2">
    <source>
        <dbReference type="ARBA" id="ARBA00004838"/>
    </source>
</evidence>
<dbReference type="RefSeq" id="WP_235293758.1">
    <property type="nucleotide sequence ID" value="NZ_BSOH01000020.1"/>
</dbReference>
<keyword evidence="11" id="KW-0963">Cytoplasm</keyword>
<feature type="binding site" evidence="11 13">
    <location>
        <begin position="357"/>
        <end position="360"/>
    </location>
    <ligand>
        <name>ATP</name>
        <dbReference type="ChEBI" id="CHEBI:30616"/>
    </ligand>
</feature>
<dbReference type="PANTHER" id="PTHR11406">
    <property type="entry name" value="PHOSPHOGLYCERATE KINASE"/>
    <property type="match status" value="1"/>
</dbReference>
<evidence type="ECO:0000256" key="13">
    <source>
        <dbReference type="PIRSR" id="PIRSR000724-2"/>
    </source>
</evidence>
<evidence type="ECO:0000256" key="4">
    <source>
        <dbReference type="ARBA" id="ARBA00013061"/>
    </source>
</evidence>
<comment type="catalytic activity">
    <reaction evidence="1 11 14">
        <text>(2R)-3-phosphoglycerate + ATP = (2R)-3-phospho-glyceroyl phosphate + ADP</text>
        <dbReference type="Rhea" id="RHEA:14801"/>
        <dbReference type="ChEBI" id="CHEBI:30616"/>
        <dbReference type="ChEBI" id="CHEBI:57604"/>
        <dbReference type="ChEBI" id="CHEBI:58272"/>
        <dbReference type="ChEBI" id="CHEBI:456216"/>
        <dbReference type="EC" id="2.7.2.3"/>
    </reaction>
</comment>
<evidence type="ECO:0000256" key="9">
    <source>
        <dbReference type="ARBA" id="ARBA00022840"/>
    </source>
</evidence>
<evidence type="ECO:0000256" key="8">
    <source>
        <dbReference type="ARBA" id="ARBA00022777"/>
    </source>
</evidence>
<comment type="pathway">
    <text evidence="2 11">Carbohydrate degradation; glycolysis; pyruvate from D-glyceraldehyde 3-phosphate: step 2/5.</text>
</comment>
<keyword evidence="7 11" id="KW-0547">Nucleotide-binding</keyword>